<evidence type="ECO:0000313" key="5">
    <source>
        <dbReference type="Proteomes" id="UP000065151"/>
    </source>
</evidence>
<dbReference type="AlphaFoldDB" id="A0A0U3PEI8"/>
<dbReference type="InterPro" id="IPR021068">
    <property type="entry name" value="HTH_DNA-bd"/>
</dbReference>
<name>A0A0U3PEI8_9MICC</name>
<dbReference type="InterPro" id="IPR036597">
    <property type="entry name" value="Fido-like_dom_sf"/>
</dbReference>
<dbReference type="Pfam" id="PF02661">
    <property type="entry name" value="Fic"/>
    <property type="match status" value="1"/>
</dbReference>
<keyword evidence="2" id="KW-0547">Nucleotide-binding</keyword>
<evidence type="ECO:0000256" key="1">
    <source>
        <dbReference type="PIRSR" id="PIRSR640198-1"/>
    </source>
</evidence>
<dbReference type="Gene3D" id="1.10.3290.10">
    <property type="entry name" value="Fido-like domain"/>
    <property type="match status" value="1"/>
</dbReference>
<evidence type="ECO:0000256" key="2">
    <source>
        <dbReference type="PIRSR" id="PIRSR640198-2"/>
    </source>
</evidence>
<dbReference type="PANTHER" id="PTHR13504:SF38">
    <property type="entry name" value="FIDO DOMAIN-CONTAINING PROTEIN"/>
    <property type="match status" value="1"/>
</dbReference>
<gene>
    <name evidence="4" type="ORF">AU252_05250</name>
</gene>
<dbReference type="Proteomes" id="UP000065151">
    <property type="component" value="Chromosome"/>
</dbReference>
<dbReference type="STRING" id="121292.AU252_05250"/>
<evidence type="ECO:0000313" key="4">
    <source>
        <dbReference type="EMBL" id="ALV40648.1"/>
    </source>
</evidence>
<sequence length="210" mass="24352">MIENLDDWETWHARPPRLPLLIRIALLHYQFLTIHPFRDGNGRVGRMLIQLLLEEERALSAPLLYVSAYFAANRTEYYDRLQNVREKGEIQEWLQFFLTAVHVQAEDGLARALHLLELREKYRADLSGVRSRAPEVVDMLFENPVVTAAQVQLQLNVSNQGALNLLRSLERRHWLSTLGSFGRGGTKFWYAPQVLQLFDDESRPAPEESE</sequence>
<protein>
    <recommendedName>
        <fullName evidence="3">Fido domain-containing protein</fullName>
    </recommendedName>
</protein>
<organism evidence="4">
    <name type="scientific">Pseudarthrobacter sulfonivorans</name>
    <dbReference type="NCBI Taxonomy" id="121292"/>
    <lineage>
        <taxon>Bacteria</taxon>
        <taxon>Bacillati</taxon>
        <taxon>Actinomycetota</taxon>
        <taxon>Actinomycetes</taxon>
        <taxon>Micrococcales</taxon>
        <taxon>Micrococcaceae</taxon>
        <taxon>Pseudarthrobacter</taxon>
    </lineage>
</organism>
<dbReference type="Pfam" id="PF11972">
    <property type="entry name" value="HTH_13"/>
    <property type="match status" value="1"/>
</dbReference>
<feature type="binding site" evidence="2">
    <location>
        <begin position="39"/>
        <end position="46"/>
    </location>
    <ligand>
        <name>ATP</name>
        <dbReference type="ChEBI" id="CHEBI:30616"/>
    </ligand>
</feature>
<dbReference type="InterPro" id="IPR040198">
    <property type="entry name" value="Fido_containing"/>
</dbReference>
<dbReference type="SUPFAM" id="SSF140931">
    <property type="entry name" value="Fic-like"/>
    <property type="match status" value="1"/>
</dbReference>
<dbReference type="KEGG" id="psul:AU252_05250"/>
<feature type="binding site" evidence="2">
    <location>
        <begin position="77"/>
        <end position="78"/>
    </location>
    <ligand>
        <name>ATP</name>
        <dbReference type="ChEBI" id="CHEBI:30616"/>
    </ligand>
</feature>
<dbReference type="PROSITE" id="PS51459">
    <property type="entry name" value="FIDO"/>
    <property type="match status" value="1"/>
</dbReference>
<keyword evidence="2" id="KW-0067">ATP-binding</keyword>
<evidence type="ECO:0000259" key="3">
    <source>
        <dbReference type="PROSITE" id="PS51459"/>
    </source>
</evidence>
<dbReference type="EMBL" id="CP013747">
    <property type="protein sequence ID" value="ALV40648.1"/>
    <property type="molecule type" value="Genomic_DNA"/>
</dbReference>
<accession>A0A0U3PEI8</accession>
<feature type="active site" evidence="1">
    <location>
        <position position="35"/>
    </location>
</feature>
<dbReference type="InterPro" id="IPR003812">
    <property type="entry name" value="Fido"/>
</dbReference>
<dbReference type="PANTHER" id="PTHR13504">
    <property type="entry name" value="FIDO DOMAIN-CONTAINING PROTEIN DDB_G0283145"/>
    <property type="match status" value="1"/>
</dbReference>
<reference evidence="4 5" key="1">
    <citation type="submission" date="2015-12" db="EMBL/GenBank/DDBJ databases">
        <authorList>
            <person name="Shamseldin A."/>
            <person name="Moawad H."/>
            <person name="Abd El-Rahim W.M."/>
            <person name="Sadowsky M.J."/>
        </authorList>
    </citation>
    <scope>NUCLEOTIDE SEQUENCE [LARGE SCALE GENOMIC DNA]</scope>
    <source>
        <strain evidence="4 5">Ar51</strain>
    </source>
</reference>
<dbReference type="GO" id="GO:0005524">
    <property type="term" value="F:ATP binding"/>
    <property type="evidence" value="ECO:0007669"/>
    <property type="project" value="UniProtKB-KW"/>
</dbReference>
<proteinExistence type="predicted"/>
<feature type="domain" description="Fido" evidence="3">
    <location>
        <begin position="1"/>
        <end position="99"/>
    </location>
</feature>